<dbReference type="PRINTS" id="PR00937">
    <property type="entry name" value="TBOX"/>
</dbReference>
<dbReference type="GO" id="GO:0003700">
    <property type="term" value="F:DNA-binding transcription factor activity"/>
    <property type="evidence" value="ECO:0007669"/>
    <property type="project" value="InterPro"/>
</dbReference>
<evidence type="ECO:0000259" key="9">
    <source>
        <dbReference type="PROSITE" id="PS50252"/>
    </source>
</evidence>
<keyword evidence="3" id="KW-0805">Transcription regulation</keyword>
<dbReference type="InterPro" id="IPR008967">
    <property type="entry name" value="p53-like_TF_DNA-bd_sf"/>
</dbReference>
<feature type="region of interest" description="Disordered" evidence="8">
    <location>
        <begin position="211"/>
        <end position="230"/>
    </location>
</feature>
<dbReference type="AlphaFoldDB" id="A0A5F8HJS8"/>
<evidence type="ECO:0000256" key="3">
    <source>
        <dbReference type="ARBA" id="ARBA00023015"/>
    </source>
</evidence>
<dbReference type="InterPro" id="IPR036960">
    <property type="entry name" value="T-box_sf"/>
</dbReference>
<comment type="caution">
    <text evidence="7">Lacks conserved residue(s) required for the propagation of feature annotation.</text>
</comment>
<evidence type="ECO:0000256" key="4">
    <source>
        <dbReference type="ARBA" id="ARBA00023125"/>
    </source>
</evidence>
<reference evidence="10" key="3">
    <citation type="submission" date="2025-09" db="UniProtKB">
        <authorList>
            <consortium name="Ensembl"/>
        </authorList>
    </citation>
    <scope>IDENTIFICATION</scope>
</reference>
<dbReference type="PANTHER" id="PTHR11267">
    <property type="entry name" value="T-BOX PROTEIN-RELATED"/>
    <property type="match status" value="1"/>
</dbReference>
<proteinExistence type="predicted"/>
<dbReference type="SMART" id="SM00425">
    <property type="entry name" value="TBOX"/>
    <property type="match status" value="1"/>
</dbReference>
<dbReference type="GO" id="GO:0045893">
    <property type="term" value="P:positive regulation of DNA-templated transcription"/>
    <property type="evidence" value="ECO:0007669"/>
    <property type="project" value="InterPro"/>
</dbReference>
<sequence>RGFWETMGGISGEPGRLGIPMAPGGDQGCWEGSAKGERGERGFGRDREPLKCSHSSCWLSCDAGGPQGLGWLWSCGLPPEPMAPRGTPAPGPHSPISASLEDVDLWTEFYRVGTEMVITKSGRRMFPQCKIRLSGLVPYLKYVVLADFVSVDNFRYKWAKDQWEVAGKAEPQLPGRSYIHPDSPAYGSHWMKEPVSFHKMKLTNNTLDQHGHVSRARSGPSGCWEGPGTQ</sequence>
<keyword evidence="11" id="KW-1185">Reference proteome</keyword>
<dbReference type="InterPro" id="IPR001699">
    <property type="entry name" value="TF_T-box"/>
</dbReference>
<keyword evidence="6 7" id="KW-0539">Nucleus</keyword>
<evidence type="ECO:0000256" key="5">
    <source>
        <dbReference type="ARBA" id="ARBA00023163"/>
    </source>
</evidence>
<dbReference type="Gene3D" id="2.60.40.820">
    <property type="entry name" value="Transcription factor, T-box"/>
    <property type="match status" value="1"/>
</dbReference>
<keyword evidence="4 7" id="KW-0238">DNA-binding</keyword>
<dbReference type="PANTHER" id="PTHR11267:SF200">
    <property type="entry name" value="MGA, MAX DIMERIZATION PROTEIN"/>
    <property type="match status" value="1"/>
</dbReference>
<evidence type="ECO:0000256" key="1">
    <source>
        <dbReference type="ARBA" id="ARBA00004123"/>
    </source>
</evidence>
<accession>A0A5F8HJS8</accession>
<dbReference type="PROSITE" id="PS50252">
    <property type="entry name" value="TBOX_3"/>
    <property type="match status" value="1"/>
</dbReference>
<dbReference type="InterPro" id="IPR018186">
    <property type="entry name" value="TF_T-box_CS"/>
</dbReference>
<keyword evidence="2" id="KW-0217">Developmental protein</keyword>
<dbReference type="Ensembl" id="ENSMODT00000074734.1">
    <property type="protein sequence ID" value="ENSMODP00000059756.1"/>
    <property type="gene ID" value="ENSMODG00000036805.1"/>
</dbReference>
<evidence type="ECO:0000256" key="6">
    <source>
        <dbReference type="ARBA" id="ARBA00023242"/>
    </source>
</evidence>
<reference evidence="10 11" key="1">
    <citation type="journal article" date="2007" name="Nature">
        <title>Genome of the marsupial Monodelphis domestica reveals innovation in non-coding sequences.</title>
        <authorList>
            <person name="Mikkelsen T.S."/>
            <person name="Wakefield M.J."/>
            <person name="Aken B."/>
            <person name="Amemiya C.T."/>
            <person name="Chang J.L."/>
            <person name="Duke S."/>
            <person name="Garber M."/>
            <person name="Gentles A.J."/>
            <person name="Goodstadt L."/>
            <person name="Heger A."/>
            <person name="Jurka J."/>
            <person name="Kamal M."/>
            <person name="Mauceli E."/>
            <person name="Searle S.M."/>
            <person name="Sharpe T."/>
            <person name="Baker M.L."/>
            <person name="Batzer M.A."/>
            <person name="Benos P.V."/>
            <person name="Belov K."/>
            <person name="Clamp M."/>
            <person name="Cook A."/>
            <person name="Cuff J."/>
            <person name="Das R."/>
            <person name="Davidow L."/>
            <person name="Deakin J.E."/>
            <person name="Fazzari M.J."/>
            <person name="Glass J.L."/>
            <person name="Grabherr M."/>
            <person name="Greally J.M."/>
            <person name="Gu W."/>
            <person name="Hore T.A."/>
            <person name="Huttley G.A."/>
            <person name="Kleber M."/>
            <person name="Jirtle R.L."/>
            <person name="Koina E."/>
            <person name="Lee J.T."/>
            <person name="Mahony S."/>
            <person name="Marra M.A."/>
            <person name="Miller R.D."/>
            <person name="Nicholls R.D."/>
            <person name="Oda M."/>
            <person name="Papenfuss A.T."/>
            <person name="Parra Z.E."/>
            <person name="Pollock D.D."/>
            <person name="Ray D.A."/>
            <person name="Schein J.E."/>
            <person name="Speed T.P."/>
            <person name="Thompson K."/>
            <person name="VandeBerg J.L."/>
            <person name="Wade C.M."/>
            <person name="Walker J.A."/>
            <person name="Waters P.D."/>
            <person name="Webber C."/>
            <person name="Weidman J.R."/>
            <person name="Xie X."/>
            <person name="Zody M.C."/>
            <person name="Baldwin J."/>
            <person name="Abdouelleil A."/>
            <person name="Abdulkadir J."/>
            <person name="Abebe A."/>
            <person name="Abera B."/>
            <person name="Abreu J."/>
            <person name="Acer S.C."/>
            <person name="Aftuck L."/>
            <person name="Alexander A."/>
            <person name="An P."/>
            <person name="Anderson E."/>
            <person name="Anderson S."/>
            <person name="Arachi H."/>
            <person name="Azer M."/>
            <person name="Bachantsang P."/>
            <person name="Barry A."/>
            <person name="Bayul T."/>
            <person name="Berlin A."/>
            <person name="Bessette D."/>
            <person name="Bloom T."/>
            <person name="Bloom T."/>
            <person name="Boguslavskiy L."/>
            <person name="Bonnet C."/>
            <person name="Boukhgalter B."/>
            <person name="Bourzgui I."/>
            <person name="Brown A."/>
            <person name="Cahill P."/>
            <person name="Channer S."/>
            <person name="Cheshatsang Y."/>
            <person name="Chuda L."/>
            <person name="Citroen M."/>
            <person name="Collymore A."/>
            <person name="Cooke P."/>
            <person name="Costello M."/>
            <person name="D'Aco K."/>
            <person name="Daza R."/>
            <person name="De Haan G."/>
            <person name="DeGray S."/>
            <person name="DeMaso C."/>
            <person name="Dhargay N."/>
            <person name="Dooley K."/>
            <person name="Dooley E."/>
            <person name="Doricent M."/>
            <person name="Dorje P."/>
            <person name="Dorjee K."/>
            <person name="Dupes A."/>
            <person name="Elong R."/>
            <person name="Falk J."/>
            <person name="Farina A."/>
            <person name="Faro S."/>
            <person name="Ferguson D."/>
            <person name="Fisher S."/>
            <person name="Foley C.D."/>
            <person name="Franke A."/>
            <person name="Friedrich D."/>
            <person name="Gadbois L."/>
            <person name="Gearin G."/>
            <person name="Gearin C.R."/>
            <person name="Giannoukos G."/>
            <person name="Goode T."/>
            <person name="Graham J."/>
            <person name="Grandbois E."/>
            <person name="Grewal S."/>
            <person name="Gyaltsen K."/>
            <person name="Hafez N."/>
            <person name="Hagos B."/>
            <person name="Hall J."/>
            <person name="Henson C."/>
            <person name="Hollinger A."/>
            <person name="Honan T."/>
            <person name="Huard M.D."/>
            <person name="Hughes L."/>
            <person name="Hurhula B."/>
            <person name="Husby M.E."/>
            <person name="Kamat A."/>
            <person name="Kanga B."/>
            <person name="Kashin S."/>
            <person name="Khazanovich D."/>
            <person name="Kisner P."/>
            <person name="Lance K."/>
            <person name="Lara M."/>
            <person name="Lee W."/>
            <person name="Lennon N."/>
            <person name="Letendre F."/>
            <person name="LeVine R."/>
            <person name="Lipovsky A."/>
            <person name="Liu X."/>
            <person name="Liu J."/>
            <person name="Liu S."/>
            <person name="Lokyitsang T."/>
            <person name="Lokyitsang Y."/>
            <person name="Lubonja R."/>
            <person name="Lui A."/>
            <person name="MacDonald P."/>
            <person name="Magnisalis V."/>
            <person name="Maru K."/>
            <person name="Matthews C."/>
            <person name="McCusker W."/>
            <person name="McDonough S."/>
            <person name="Mehta T."/>
            <person name="Meldrim J."/>
            <person name="Meneus L."/>
            <person name="Mihai O."/>
            <person name="Mihalev A."/>
            <person name="Mihova T."/>
            <person name="Mittelman R."/>
            <person name="Mlenga V."/>
            <person name="Montmayeur A."/>
            <person name="Mulrain L."/>
            <person name="Navidi A."/>
            <person name="Naylor J."/>
            <person name="Negash T."/>
            <person name="Nguyen T."/>
            <person name="Nguyen N."/>
            <person name="Nicol R."/>
            <person name="Norbu C."/>
            <person name="Norbu N."/>
            <person name="Novod N."/>
            <person name="O'Neill B."/>
            <person name="Osman S."/>
            <person name="Markiewicz E."/>
            <person name="Oyono O.L."/>
            <person name="Patti C."/>
            <person name="Phunkhang P."/>
            <person name="Pierre F."/>
            <person name="Priest M."/>
            <person name="Raghuraman S."/>
            <person name="Rege F."/>
            <person name="Reyes R."/>
            <person name="Rise C."/>
            <person name="Rogov P."/>
            <person name="Ross K."/>
            <person name="Ryan E."/>
            <person name="Settipalli S."/>
            <person name="Shea T."/>
            <person name="Sherpa N."/>
            <person name="Shi L."/>
            <person name="Shih D."/>
            <person name="Sparrow T."/>
            <person name="Spaulding J."/>
            <person name="Stalker J."/>
            <person name="Stange-Thomann N."/>
            <person name="Stavropoulos S."/>
            <person name="Stone C."/>
            <person name="Strader C."/>
            <person name="Tesfaye S."/>
            <person name="Thomson T."/>
            <person name="Thoulutsang Y."/>
            <person name="Thoulutsang D."/>
            <person name="Topham K."/>
            <person name="Topping I."/>
            <person name="Tsamla T."/>
            <person name="Vassiliev H."/>
            <person name="Vo A."/>
            <person name="Wangchuk T."/>
            <person name="Wangdi T."/>
            <person name="Weiand M."/>
            <person name="Wilkinson J."/>
            <person name="Wilson A."/>
            <person name="Yadav S."/>
            <person name="Young G."/>
            <person name="Yu Q."/>
            <person name="Zembek L."/>
            <person name="Zhong D."/>
            <person name="Zimmer A."/>
            <person name="Zwirko Z."/>
            <person name="Jaffe D.B."/>
            <person name="Alvarez P."/>
            <person name="Brockman W."/>
            <person name="Butler J."/>
            <person name="Chin C."/>
            <person name="Gnerre S."/>
            <person name="MacCallum I."/>
            <person name="Graves J.A."/>
            <person name="Ponting C.P."/>
            <person name="Breen M."/>
            <person name="Samollow P.B."/>
            <person name="Lander E.S."/>
            <person name="Lindblad-Toh K."/>
        </authorList>
    </citation>
    <scope>NUCLEOTIDE SEQUENCE [LARGE SCALE GENOMIC DNA]</scope>
</reference>
<name>A0A5F8HJS8_MONDO</name>
<dbReference type="InParanoid" id="A0A5F8HJS8"/>
<organism evidence="10 11">
    <name type="scientific">Monodelphis domestica</name>
    <name type="common">Gray short-tailed opossum</name>
    <dbReference type="NCBI Taxonomy" id="13616"/>
    <lineage>
        <taxon>Eukaryota</taxon>
        <taxon>Metazoa</taxon>
        <taxon>Chordata</taxon>
        <taxon>Craniata</taxon>
        <taxon>Vertebrata</taxon>
        <taxon>Euteleostomi</taxon>
        <taxon>Mammalia</taxon>
        <taxon>Metatheria</taxon>
        <taxon>Didelphimorphia</taxon>
        <taxon>Didelphidae</taxon>
        <taxon>Monodelphis</taxon>
    </lineage>
</organism>
<dbReference type="PROSITE" id="PS01264">
    <property type="entry name" value="TBOX_2"/>
    <property type="match status" value="1"/>
</dbReference>
<dbReference type="Bgee" id="ENSMODG00000036805">
    <property type="expression patterns" value="Expressed in spermatid and 2 other cell types or tissues"/>
</dbReference>
<evidence type="ECO:0000256" key="8">
    <source>
        <dbReference type="SAM" id="MobiDB-lite"/>
    </source>
</evidence>
<dbReference type="GO" id="GO:0005634">
    <property type="term" value="C:nucleus"/>
    <property type="evidence" value="ECO:0007669"/>
    <property type="project" value="UniProtKB-SubCell"/>
</dbReference>
<dbReference type="Proteomes" id="UP000002280">
    <property type="component" value="Chromosome 3"/>
</dbReference>
<comment type="subcellular location">
    <subcellularLocation>
        <location evidence="1 7">Nucleus</location>
    </subcellularLocation>
</comment>
<dbReference type="InterPro" id="IPR046360">
    <property type="entry name" value="T-box_DNA-bd"/>
</dbReference>
<protein>
    <recommendedName>
        <fullName evidence="9">T-box domain-containing protein</fullName>
    </recommendedName>
</protein>
<dbReference type="SUPFAM" id="SSF49417">
    <property type="entry name" value="p53-like transcription factors"/>
    <property type="match status" value="1"/>
</dbReference>
<dbReference type="GO" id="GO:0000978">
    <property type="term" value="F:RNA polymerase II cis-regulatory region sequence-specific DNA binding"/>
    <property type="evidence" value="ECO:0007669"/>
    <property type="project" value="InterPro"/>
</dbReference>
<evidence type="ECO:0000313" key="11">
    <source>
        <dbReference type="Proteomes" id="UP000002280"/>
    </source>
</evidence>
<feature type="domain" description="T-box" evidence="9">
    <location>
        <begin position="100"/>
        <end position="213"/>
    </location>
</feature>
<evidence type="ECO:0000256" key="7">
    <source>
        <dbReference type="PROSITE-ProRule" id="PRU00201"/>
    </source>
</evidence>
<evidence type="ECO:0000256" key="2">
    <source>
        <dbReference type="ARBA" id="ARBA00022473"/>
    </source>
</evidence>
<dbReference type="Pfam" id="PF00907">
    <property type="entry name" value="T-box"/>
    <property type="match status" value="1"/>
</dbReference>
<dbReference type="PROSITE" id="PS01283">
    <property type="entry name" value="TBOX_1"/>
    <property type="match status" value="1"/>
</dbReference>
<keyword evidence="5" id="KW-0804">Transcription</keyword>
<evidence type="ECO:0000313" key="10">
    <source>
        <dbReference type="Ensembl" id="ENSMODP00000059756.1"/>
    </source>
</evidence>
<dbReference type="GeneTree" id="ENSGT00940000164254"/>
<reference evidence="10" key="2">
    <citation type="submission" date="2025-08" db="UniProtKB">
        <authorList>
            <consortium name="Ensembl"/>
        </authorList>
    </citation>
    <scope>IDENTIFICATION</scope>
</reference>